<gene>
    <name evidence="1" type="ORF">DES53_11558</name>
</gene>
<dbReference type="AlphaFoldDB" id="A0A366H681"/>
<evidence type="ECO:0000313" key="1">
    <source>
        <dbReference type="EMBL" id="RBP36917.1"/>
    </source>
</evidence>
<evidence type="ECO:0000313" key="2">
    <source>
        <dbReference type="Proteomes" id="UP000253426"/>
    </source>
</evidence>
<organism evidence="1 2">
    <name type="scientific">Roseimicrobium gellanilyticum</name>
    <dbReference type="NCBI Taxonomy" id="748857"/>
    <lineage>
        <taxon>Bacteria</taxon>
        <taxon>Pseudomonadati</taxon>
        <taxon>Verrucomicrobiota</taxon>
        <taxon>Verrucomicrobiia</taxon>
        <taxon>Verrucomicrobiales</taxon>
        <taxon>Verrucomicrobiaceae</taxon>
        <taxon>Roseimicrobium</taxon>
    </lineage>
</organism>
<accession>A0A366H681</accession>
<dbReference type="EMBL" id="QNRR01000015">
    <property type="protein sequence ID" value="RBP36917.1"/>
    <property type="molecule type" value="Genomic_DNA"/>
</dbReference>
<keyword evidence="2" id="KW-1185">Reference proteome</keyword>
<dbReference type="Proteomes" id="UP000253426">
    <property type="component" value="Unassembled WGS sequence"/>
</dbReference>
<comment type="caution">
    <text evidence="1">The sequence shown here is derived from an EMBL/GenBank/DDBJ whole genome shotgun (WGS) entry which is preliminary data.</text>
</comment>
<name>A0A366H681_9BACT</name>
<protein>
    <recommendedName>
        <fullName evidence="3">Restriction alleviation protein Lar</fullName>
    </recommendedName>
</protein>
<proteinExistence type="predicted"/>
<dbReference type="RefSeq" id="WP_113961697.1">
    <property type="nucleotide sequence ID" value="NZ_QNRR01000015.1"/>
</dbReference>
<reference evidence="1 2" key="1">
    <citation type="submission" date="2018-06" db="EMBL/GenBank/DDBJ databases">
        <title>Genomic Encyclopedia of Type Strains, Phase IV (KMG-IV): sequencing the most valuable type-strain genomes for metagenomic binning, comparative biology and taxonomic classification.</title>
        <authorList>
            <person name="Goeker M."/>
        </authorList>
    </citation>
    <scope>NUCLEOTIDE SEQUENCE [LARGE SCALE GENOMIC DNA]</scope>
    <source>
        <strain evidence="1 2">DSM 25532</strain>
    </source>
</reference>
<sequence>MSSRFALPATEAASDAHTVAYHQTHTVYGLPACPLCGWRSMIVRSYGRHREGRSYYVVCDHCAEVEGNGSLEGPVCESAELAGKAFNQAMRKYAESFMRGDGGEY</sequence>
<evidence type="ECO:0008006" key="3">
    <source>
        <dbReference type="Google" id="ProtNLM"/>
    </source>
</evidence>